<evidence type="ECO:0000313" key="2">
    <source>
        <dbReference type="EMBL" id="MBU6082028.1"/>
    </source>
</evidence>
<evidence type="ECO:0000313" key="3">
    <source>
        <dbReference type="Proteomes" id="UP000812672"/>
    </source>
</evidence>
<feature type="domain" description="RiboL-PSP-HEPN" evidence="1">
    <location>
        <begin position="12"/>
        <end position="215"/>
    </location>
</feature>
<dbReference type="RefSeq" id="WP_216687965.1">
    <property type="nucleotide sequence ID" value="NZ_CP117968.1"/>
</dbReference>
<keyword evidence="3" id="KW-1185">Reference proteome</keyword>
<evidence type="ECO:0000259" key="1">
    <source>
        <dbReference type="Pfam" id="PF18735"/>
    </source>
</evidence>
<comment type="caution">
    <text evidence="2">The sequence shown here is derived from an EMBL/GenBank/DDBJ whole genome shotgun (WGS) entry which is preliminary data.</text>
</comment>
<dbReference type="Proteomes" id="UP000812672">
    <property type="component" value="Unassembled WGS sequence"/>
</dbReference>
<dbReference type="InterPro" id="IPR041519">
    <property type="entry name" value="HEPN_RiboL-PSP"/>
</dbReference>
<dbReference type="EMBL" id="JAHLZF010000031">
    <property type="protein sequence ID" value="MBU6082028.1"/>
    <property type="molecule type" value="Genomic_DNA"/>
</dbReference>
<proteinExistence type="predicted"/>
<gene>
    <name evidence="2" type="ORF">KQ486_13525</name>
</gene>
<name>A0ABS6GUV8_9BACI</name>
<protein>
    <recommendedName>
        <fullName evidence="1">RiboL-PSP-HEPN domain-containing protein</fullName>
    </recommendedName>
</protein>
<dbReference type="Pfam" id="PF18735">
    <property type="entry name" value="HEPN_RiboL-PSP"/>
    <property type="match status" value="1"/>
</dbReference>
<organism evidence="2 3">
    <name type="scientific">Allobacillus halotolerans</name>
    <dbReference type="NCBI Taxonomy" id="570278"/>
    <lineage>
        <taxon>Bacteria</taxon>
        <taxon>Bacillati</taxon>
        <taxon>Bacillota</taxon>
        <taxon>Bacilli</taxon>
        <taxon>Bacillales</taxon>
        <taxon>Bacillaceae</taxon>
        <taxon>Allobacillus</taxon>
    </lineage>
</organism>
<reference evidence="2 3" key="1">
    <citation type="journal article" date="2011" name="Int. J. Syst. Evol. Microbiol.">
        <title>Allobacillus halotolerans gen. nov., sp. nov. isolated from shrimp paste.</title>
        <authorList>
            <person name="Sheu S.Y."/>
            <person name="Arun A.B."/>
            <person name="Jiang S.R."/>
            <person name="Young C.C."/>
            <person name="Chen W.M."/>
        </authorList>
    </citation>
    <scope>NUCLEOTIDE SEQUENCE [LARGE SCALE GENOMIC DNA]</scope>
    <source>
        <strain evidence="2 3">LMG 24826</strain>
    </source>
</reference>
<sequence length="233" mass="27542">MNNLDIRAQIEEEITWRYNEIRFLKNQLPNIPKESDKEKYRKSLIVMLYSHYEGFCKTLFLIYIHEINKKEISSSKVNKYIATASFDEAFKAYDNRDKKNKFFKNSLPGDQKLHKYSRQVDFLSAVDNLWNKKVVIPEKLIDTESNLKPIVLRKLLFRLGFPHDSFSSYEGKIDLLLNKRNNIAHGAEKEGINEKDYNNIENATFNIIDELKKMVIKALENEVYLKEIKTQSH</sequence>
<accession>A0ABS6GUV8</accession>